<reference evidence="2" key="1">
    <citation type="submission" date="2017-09" db="EMBL/GenBank/DDBJ databases">
        <title>Depth-based differentiation of microbial function through sediment-hosted aquifers and enrichment of novel symbionts in the deep terrestrial subsurface.</title>
        <authorList>
            <person name="Probst A.J."/>
            <person name="Ladd B."/>
            <person name="Jarett J.K."/>
            <person name="Geller-Mcgrath D.E."/>
            <person name="Sieber C.M.K."/>
            <person name="Emerson J.B."/>
            <person name="Anantharaman K."/>
            <person name="Thomas B.C."/>
            <person name="Malmstrom R."/>
            <person name="Stieglmeier M."/>
            <person name="Klingl A."/>
            <person name="Woyke T."/>
            <person name="Ryan C.M."/>
            <person name="Banfield J.F."/>
        </authorList>
    </citation>
    <scope>NUCLEOTIDE SEQUENCE [LARGE SCALE GENOMIC DNA]</scope>
</reference>
<evidence type="ECO:0000313" key="1">
    <source>
        <dbReference type="EMBL" id="PIR69949.1"/>
    </source>
</evidence>
<proteinExistence type="predicted"/>
<dbReference type="EMBL" id="PFCO01000001">
    <property type="protein sequence ID" value="PIR69949.1"/>
    <property type="molecule type" value="Genomic_DNA"/>
</dbReference>
<dbReference type="SUPFAM" id="SSF53756">
    <property type="entry name" value="UDP-Glycosyltransferase/glycogen phosphorylase"/>
    <property type="match status" value="1"/>
</dbReference>
<dbReference type="Gene3D" id="3.40.50.12580">
    <property type="match status" value="1"/>
</dbReference>
<dbReference type="Pfam" id="PF04464">
    <property type="entry name" value="Glyphos_transf"/>
    <property type="match status" value="1"/>
</dbReference>
<evidence type="ECO:0008006" key="3">
    <source>
        <dbReference type="Google" id="ProtNLM"/>
    </source>
</evidence>
<comment type="caution">
    <text evidence="1">The sequence shown here is derived from an EMBL/GenBank/DDBJ whole genome shotgun (WGS) entry which is preliminary data.</text>
</comment>
<dbReference type="InterPro" id="IPR007554">
    <property type="entry name" value="Glycerophosphate_synth"/>
</dbReference>
<dbReference type="AlphaFoldDB" id="A0A2H0TEH1"/>
<protein>
    <recommendedName>
        <fullName evidence="3">UDP-N-acetylglucosamine 2-epimerase domain-containing protein</fullName>
    </recommendedName>
</protein>
<dbReference type="InterPro" id="IPR043148">
    <property type="entry name" value="TagF_C"/>
</dbReference>
<sequence>MKVLFVVRWALLFHYYKSIIDELCARGHAVHILFDAAKNKTESFDVVAAYVENNPLCSYATIPSRSDRWTSILFPARDFLSYRKYLVVAEQADHWRTDWIEKALPRNIRNFLRNKNSLLNTFFKTRVAGALLRIPEHFVPPDAGISAFLRDYKPDVVIGAPGNMRNSSADTEFLKAARALGIPTVLPVMSWDNLTVRGLIHVIPDLLLAWNEEHMREAITHHAVPKERIRITGSPLFDQWLVRRKPSESRAAFCQRYGFNNKCPVILYLGSSKNIARDESWVIKKIASRLRQSKKRALQDAHIIIRPHPANIHPFEHLSLPNVTLQKDAQLPEKEAAASLFADSVFFADAIVGVNTSAMLDAMALGKPVITFMPQQYEETQNASLHFRNLLSHQATPIAKNEDELLCVIEDIMEHKNSYDRQRKRFISQFIWPRGTEYSAGTVAAREIELLVKKR</sequence>
<organism evidence="1 2">
    <name type="scientific">Candidatus Niyogibacteria bacterium CG10_big_fil_rev_8_21_14_0_10_46_36</name>
    <dbReference type="NCBI Taxonomy" id="1974726"/>
    <lineage>
        <taxon>Bacteria</taxon>
        <taxon>Candidatus Niyogiibacteriota</taxon>
    </lineage>
</organism>
<dbReference type="Proteomes" id="UP000231503">
    <property type="component" value="Unassembled WGS sequence"/>
</dbReference>
<name>A0A2H0TEH1_9BACT</name>
<dbReference type="GO" id="GO:0016020">
    <property type="term" value="C:membrane"/>
    <property type="evidence" value="ECO:0007669"/>
    <property type="project" value="InterPro"/>
</dbReference>
<dbReference type="GO" id="GO:0047355">
    <property type="term" value="F:CDP-glycerol glycerophosphotransferase activity"/>
    <property type="evidence" value="ECO:0007669"/>
    <property type="project" value="InterPro"/>
</dbReference>
<accession>A0A2H0TEH1</accession>
<gene>
    <name evidence="1" type="ORF">COU47_00765</name>
</gene>
<evidence type="ECO:0000313" key="2">
    <source>
        <dbReference type="Proteomes" id="UP000231503"/>
    </source>
</evidence>